<evidence type="ECO:0000256" key="4">
    <source>
        <dbReference type="ARBA" id="ARBA00023004"/>
    </source>
</evidence>
<keyword evidence="2 6" id="KW-0349">Heme</keyword>
<keyword evidence="1" id="KW-0813">Transport</keyword>
<dbReference type="PANTHER" id="PTHR47366:SF1">
    <property type="entry name" value="TWO-ON-TWO HEMOGLOBIN-3"/>
    <property type="match status" value="1"/>
</dbReference>
<evidence type="ECO:0000256" key="5">
    <source>
        <dbReference type="ARBA" id="ARBA00034496"/>
    </source>
</evidence>
<dbReference type="Gene3D" id="1.10.490.10">
    <property type="entry name" value="Globins"/>
    <property type="match status" value="1"/>
</dbReference>
<protein>
    <submittedName>
        <fullName evidence="8">Hemoglobin</fullName>
    </submittedName>
</protein>
<keyword evidence="9" id="KW-1185">Reference proteome</keyword>
<dbReference type="AlphaFoldDB" id="A0A7W5TNW7"/>
<dbReference type="InterPro" id="IPR044203">
    <property type="entry name" value="GlbO/GLB3-like"/>
</dbReference>
<dbReference type="EMBL" id="JACIBT010000001">
    <property type="protein sequence ID" value="MBB3666911.1"/>
    <property type="molecule type" value="Genomic_DNA"/>
</dbReference>
<proteinExistence type="inferred from homology"/>
<feature type="compositionally biased region" description="Basic and acidic residues" evidence="7">
    <location>
        <begin position="1"/>
        <end position="24"/>
    </location>
</feature>
<evidence type="ECO:0000256" key="1">
    <source>
        <dbReference type="ARBA" id="ARBA00022448"/>
    </source>
</evidence>
<comment type="caution">
    <text evidence="8">The sequence shown here is derived from an EMBL/GenBank/DDBJ whole genome shotgun (WGS) entry which is preliminary data.</text>
</comment>
<accession>A0A7W5TNW7</accession>
<feature type="compositionally biased region" description="Low complexity" evidence="7">
    <location>
        <begin position="50"/>
        <end position="70"/>
    </location>
</feature>
<evidence type="ECO:0000313" key="9">
    <source>
        <dbReference type="Proteomes" id="UP000547528"/>
    </source>
</evidence>
<dbReference type="PANTHER" id="PTHR47366">
    <property type="entry name" value="TWO-ON-TWO HEMOGLOBIN-3"/>
    <property type="match status" value="1"/>
</dbReference>
<dbReference type="InterPro" id="IPR012292">
    <property type="entry name" value="Globin/Proto"/>
</dbReference>
<gene>
    <name evidence="8" type="ORF">FHX47_000504</name>
</gene>
<dbReference type="InterPro" id="IPR001486">
    <property type="entry name" value="Hemoglobin_trunc"/>
</dbReference>
<dbReference type="GO" id="GO:0019825">
    <property type="term" value="F:oxygen binding"/>
    <property type="evidence" value="ECO:0007669"/>
    <property type="project" value="InterPro"/>
</dbReference>
<organism evidence="8 9">
    <name type="scientific">Garicola koreensis</name>
    <dbReference type="NCBI Taxonomy" id="1262554"/>
    <lineage>
        <taxon>Bacteria</taxon>
        <taxon>Bacillati</taxon>
        <taxon>Actinomycetota</taxon>
        <taxon>Actinomycetes</taxon>
        <taxon>Micrococcales</taxon>
        <taxon>Micrococcaceae</taxon>
        <taxon>Garicola</taxon>
    </lineage>
</organism>
<evidence type="ECO:0000256" key="6">
    <source>
        <dbReference type="PIRSR" id="PIRSR601486-1"/>
    </source>
</evidence>
<dbReference type="GO" id="GO:0005344">
    <property type="term" value="F:oxygen carrier activity"/>
    <property type="evidence" value="ECO:0007669"/>
    <property type="project" value="InterPro"/>
</dbReference>
<dbReference type="GO" id="GO:0020037">
    <property type="term" value="F:heme binding"/>
    <property type="evidence" value="ECO:0007669"/>
    <property type="project" value="InterPro"/>
</dbReference>
<dbReference type="GO" id="GO:0046872">
    <property type="term" value="F:metal ion binding"/>
    <property type="evidence" value="ECO:0007669"/>
    <property type="project" value="UniProtKB-KW"/>
</dbReference>
<dbReference type="Pfam" id="PF01152">
    <property type="entry name" value="Bac_globin"/>
    <property type="match status" value="1"/>
</dbReference>
<keyword evidence="3" id="KW-0479">Metal-binding</keyword>
<evidence type="ECO:0000256" key="7">
    <source>
        <dbReference type="SAM" id="MobiDB-lite"/>
    </source>
</evidence>
<sequence>MDKQNHTPDDDGDQRDSPASERPKFSRRLGAPIQTVTPVGKPPSQVTGRPQSAQQEQAPQAQSPQQGQSANLGVLPGPDGQPVAGEDAADEVDPNSFYAQVGGRETFQRIVDVFYDQVAEDPHFRAHYPEADLGPARERLLMFLEQYWGGPKTYQQRRGHPRLRMRHMPFRVDAEARDTWLKYMRVAVESADLSPMHQEVLWDYLDRAAHAMVNS</sequence>
<feature type="binding site" description="distal binding residue" evidence="6">
    <location>
        <position position="210"/>
    </location>
    <ligand>
        <name>heme</name>
        <dbReference type="ChEBI" id="CHEBI:30413"/>
    </ligand>
    <ligandPart>
        <name>Fe</name>
        <dbReference type="ChEBI" id="CHEBI:18248"/>
    </ligandPart>
</feature>
<evidence type="ECO:0000256" key="3">
    <source>
        <dbReference type="ARBA" id="ARBA00022723"/>
    </source>
</evidence>
<keyword evidence="4" id="KW-0408">Iron</keyword>
<dbReference type="SUPFAM" id="SSF46458">
    <property type="entry name" value="Globin-like"/>
    <property type="match status" value="1"/>
</dbReference>
<reference evidence="8 9" key="1">
    <citation type="submission" date="2020-08" db="EMBL/GenBank/DDBJ databases">
        <title>Sequencing the genomes of 1000 actinobacteria strains.</title>
        <authorList>
            <person name="Klenk H.-P."/>
        </authorList>
    </citation>
    <scope>NUCLEOTIDE SEQUENCE [LARGE SCALE GENOMIC DNA]</scope>
    <source>
        <strain evidence="8 9">DSM 28238</strain>
    </source>
</reference>
<comment type="similarity">
    <text evidence="5">Belongs to the truncated hemoglobin family. Group II subfamily.</text>
</comment>
<dbReference type="Proteomes" id="UP000547528">
    <property type="component" value="Unassembled WGS sequence"/>
</dbReference>
<dbReference type="InterPro" id="IPR009050">
    <property type="entry name" value="Globin-like_sf"/>
</dbReference>
<evidence type="ECO:0000313" key="8">
    <source>
        <dbReference type="EMBL" id="MBB3666911.1"/>
    </source>
</evidence>
<evidence type="ECO:0000256" key="2">
    <source>
        <dbReference type="ARBA" id="ARBA00022617"/>
    </source>
</evidence>
<dbReference type="CDD" id="cd14771">
    <property type="entry name" value="TrHb2_Mt-trHbO-like_O"/>
    <property type="match status" value="1"/>
</dbReference>
<name>A0A7W5TNW7_9MICC</name>
<feature type="region of interest" description="Disordered" evidence="7">
    <location>
        <begin position="1"/>
        <end position="89"/>
    </location>
</feature>